<dbReference type="AlphaFoldDB" id="A0A1I1M2V2"/>
<reference evidence="11 12" key="1">
    <citation type="submission" date="2016-10" db="EMBL/GenBank/DDBJ databases">
        <authorList>
            <person name="de Groot N.N."/>
        </authorList>
    </citation>
    <scope>NUCLEOTIDE SEQUENCE [LARGE SCALE GENOMIC DNA]</scope>
    <source>
        <strain evidence="11 12">DSM 29619</strain>
    </source>
</reference>
<dbReference type="EMBL" id="FOLX01000001">
    <property type="protein sequence ID" value="SFC79847.1"/>
    <property type="molecule type" value="Genomic_DNA"/>
</dbReference>
<dbReference type="Proteomes" id="UP000231644">
    <property type="component" value="Unassembled WGS sequence"/>
</dbReference>
<keyword evidence="3 8" id="KW-0813">Transport</keyword>
<evidence type="ECO:0000256" key="9">
    <source>
        <dbReference type="SAM" id="SignalP"/>
    </source>
</evidence>
<organism evidence="11 12">
    <name type="scientific">Pseudooceanicola nitratireducens</name>
    <dbReference type="NCBI Taxonomy" id="517719"/>
    <lineage>
        <taxon>Bacteria</taxon>
        <taxon>Pseudomonadati</taxon>
        <taxon>Pseudomonadota</taxon>
        <taxon>Alphaproteobacteria</taxon>
        <taxon>Rhodobacterales</taxon>
        <taxon>Paracoccaceae</taxon>
        <taxon>Pseudooceanicola</taxon>
    </lineage>
</organism>
<sequence length="668" mass="71662">MPVQSLRALLMCSAAGLIAMPALAQETVDLAPITVNSKRAVQVDESTSETVVDEEEIKDRQAATIAELVDSVPGVNLINGGSPVGSGINIRGFGATGTYGTDQKVGIQVGGAKKGSEELYRIGTQLYTDPTLYREAVVKRGMGGTFEYGSGNFGGLLLLEPIHASDLTKGEDGFRLRQTLEYSSNGDGLVSSTIGAFQQGNLEVLGNYTYRHMGITSDGDGVARSSSGYDLPSWLINGRLTFGDADQHKISLLLSETSTDERDVPYDTFGTTGGSFGNVDRQTEDRTAVLRYDFDAPDTELVNLRVELSYSDQKIDQEYVAGSSTCDDPTNPCGFPGGFPAGGFASVNADHRYETTGLLIKNTAYLDTGMIAHELRTGIEYTHRKRLDANSAPGGVDKRLALFVVDDMSMGNFTLSPELRYETQEIGGSGYGTYNNSALMGGVSGTVDLGGGFKLLGGAWYNENLPILDDLGTPAYMTQSEKATTAELGFSYDGGNVVAAGDTLALKVVAYRTHMWDVTSYTTPTRAPYETVDMKGVELEASWSHTSGLYVDFNANISRGTGAASGTTYDWSGIPADTAQISFGKKWGETFDLSWEVVAAADMTRATTPTKGYAVHNLRAVYRPQDGALDGTEIRVGVENLFDRTYRPHLATRNANGRTLKVSLAKTF</sequence>
<name>A0A1I1M2V2_9RHOB</name>
<dbReference type="RefSeq" id="WP_093448161.1">
    <property type="nucleotide sequence ID" value="NZ_FNZG01000001.1"/>
</dbReference>
<feature type="signal peptide" evidence="9">
    <location>
        <begin position="1"/>
        <end position="24"/>
    </location>
</feature>
<feature type="domain" description="TonB-dependent receptor plug" evidence="10">
    <location>
        <begin position="44"/>
        <end position="155"/>
    </location>
</feature>
<keyword evidence="9" id="KW-0732">Signal</keyword>
<evidence type="ECO:0000313" key="11">
    <source>
        <dbReference type="EMBL" id="SFC79847.1"/>
    </source>
</evidence>
<evidence type="ECO:0000256" key="3">
    <source>
        <dbReference type="ARBA" id="ARBA00022448"/>
    </source>
</evidence>
<dbReference type="GO" id="GO:0044718">
    <property type="term" value="P:siderophore transmembrane transport"/>
    <property type="evidence" value="ECO:0007669"/>
    <property type="project" value="TreeGrafter"/>
</dbReference>
<evidence type="ECO:0000256" key="4">
    <source>
        <dbReference type="ARBA" id="ARBA00022452"/>
    </source>
</evidence>
<evidence type="ECO:0000256" key="5">
    <source>
        <dbReference type="ARBA" id="ARBA00022692"/>
    </source>
</evidence>
<dbReference type="PANTHER" id="PTHR30069:SF41">
    <property type="entry name" value="HEME_HEMOPEXIN UTILIZATION PROTEIN C"/>
    <property type="match status" value="1"/>
</dbReference>
<dbReference type="Gene3D" id="2.170.130.10">
    <property type="entry name" value="TonB-dependent receptor, plug domain"/>
    <property type="match status" value="1"/>
</dbReference>
<proteinExistence type="inferred from homology"/>
<dbReference type="InterPro" id="IPR037066">
    <property type="entry name" value="Plug_dom_sf"/>
</dbReference>
<dbReference type="OrthoDB" id="9796221at2"/>
<dbReference type="SUPFAM" id="SSF56935">
    <property type="entry name" value="Porins"/>
    <property type="match status" value="1"/>
</dbReference>
<keyword evidence="7 8" id="KW-0998">Cell outer membrane</keyword>
<evidence type="ECO:0000256" key="1">
    <source>
        <dbReference type="ARBA" id="ARBA00004571"/>
    </source>
</evidence>
<gene>
    <name evidence="11" type="ORF">SAMN05421762_2244</name>
</gene>
<dbReference type="GO" id="GO:0009279">
    <property type="term" value="C:cell outer membrane"/>
    <property type="evidence" value="ECO:0007669"/>
    <property type="project" value="UniProtKB-SubCell"/>
</dbReference>
<evidence type="ECO:0000256" key="2">
    <source>
        <dbReference type="ARBA" id="ARBA00009810"/>
    </source>
</evidence>
<dbReference type="PANTHER" id="PTHR30069">
    <property type="entry name" value="TONB-DEPENDENT OUTER MEMBRANE RECEPTOR"/>
    <property type="match status" value="1"/>
</dbReference>
<keyword evidence="5 8" id="KW-0812">Transmembrane</keyword>
<keyword evidence="6 8" id="KW-0472">Membrane</keyword>
<comment type="similarity">
    <text evidence="2 8">Belongs to the TonB-dependent receptor family.</text>
</comment>
<comment type="subcellular location">
    <subcellularLocation>
        <location evidence="1 8">Cell outer membrane</location>
        <topology evidence="1 8">Multi-pass membrane protein</topology>
    </subcellularLocation>
</comment>
<dbReference type="Pfam" id="PF07715">
    <property type="entry name" value="Plug"/>
    <property type="match status" value="1"/>
</dbReference>
<dbReference type="STRING" id="517719.SAMN05421762_2244"/>
<dbReference type="InterPro" id="IPR039426">
    <property type="entry name" value="TonB-dep_rcpt-like"/>
</dbReference>
<evidence type="ECO:0000256" key="6">
    <source>
        <dbReference type="ARBA" id="ARBA00023136"/>
    </source>
</evidence>
<keyword evidence="11" id="KW-0675">Receptor</keyword>
<feature type="chain" id="PRO_5014110483" evidence="9">
    <location>
        <begin position="25"/>
        <end position="668"/>
    </location>
</feature>
<dbReference type="PROSITE" id="PS52016">
    <property type="entry name" value="TONB_DEPENDENT_REC_3"/>
    <property type="match status" value="1"/>
</dbReference>
<evidence type="ECO:0000259" key="10">
    <source>
        <dbReference type="Pfam" id="PF07715"/>
    </source>
</evidence>
<keyword evidence="12" id="KW-1185">Reference proteome</keyword>
<dbReference type="InterPro" id="IPR036942">
    <property type="entry name" value="Beta-barrel_TonB_sf"/>
</dbReference>
<dbReference type="GO" id="GO:0015344">
    <property type="term" value="F:siderophore uptake transmembrane transporter activity"/>
    <property type="evidence" value="ECO:0007669"/>
    <property type="project" value="TreeGrafter"/>
</dbReference>
<evidence type="ECO:0000256" key="8">
    <source>
        <dbReference type="PROSITE-ProRule" id="PRU01360"/>
    </source>
</evidence>
<evidence type="ECO:0000313" key="12">
    <source>
        <dbReference type="Proteomes" id="UP000231644"/>
    </source>
</evidence>
<dbReference type="InterPro" id="IPR012910">
    <property type="entry name" value="Plug_dom"/>
</dbReference>
<dbReference type="Gene3D" id="2.40.170.20">
    <property type="entry name" value="TonB-dependent receptor, beta-barrel domain"/>
    <property type="match status" value="1"/>
</dbReference>
<protein>
    <submittedName>
        <fullName evidence="11">Hemoglobin/transferrin/lactoferrin receptor protein</fullName>
    </submittedName>
</protein>
<evidence type="ECO:0000256" key="7">
    <source>
        <dbReference type="ARBA" id="ARBA00023237"/>
    </source>
</evidence>
<accession>A0A1I1M2V2</accession>
<keyword evidence="4 8" id="KW-1134">Transmembrane beta strand</keyword>